<proteinExistence type="predicted"/>
<sequence length="184" mass="20043">MEEEAGFAMGQAHAHHDLQRVYSLQGRNEDALRHSESALRLYRAEDNPVGAAHSLNAQGWQHAQLGDLVLARECCEQALALHAAHGNVSGQASTSDALGRIARDAGDLDRAALHCAAAVRHARQLGNRFAEADHAEQLAGILTEQGEHDTAQRLLRAAHELFVAQHRFSDAQRVLNQLTPPPRP</sequence>
<evidence type="ECO:0000313" key="3">
    <source>
        <dbReference type="Proteomes" id="UP001597045"/>
    </source>
</evidence>
<evidence type="ECO:0000259" key="1">
    <source>
        <dbReference type="Pfam" id="PF17874"/>
    </source>
</evidence>
<dbReference type="PANTHER" id="PTHR10098:SF108">
    <property type="entry name" value="TETRATRICOPEPTIDE REPEAT PROTEIN 28"/>
    <property type="match status" value="1"/>
</dbReference>
<reference evidence="3" key="1">
    <citation type="journal article" date="2019" name="Int. J. Syst. Evol. Microbiol.">
        <title>The Global Catalogue of Microorganisms (GCM) 10K type strain sequencing project: providing services to taxonomists for standard genome sequencing and annotation.</title>
        <authorList>
            <consortium name="The Broad Institute Genomics Platform"/>
            <consortium name="The Broad Institute Genome Sequencing Center for Infectious Disease"/>
            <person name="Wu L."/>
            <person name="Ma J."/>
        </authorList>
    </citation>
    <scope>NUCLEOTIDE SEQUENCE [LARGE SCALE GENOMIC DNA]</scope>
    <source>
        <strain evidence="3">JCM 31486</strain>
    </source>
</reference>
<dbReference type="InterPro" id="IPR041617">
    <property type="entry name" value="TPR_MalT"/>
</dbReference>
<evidence type="ECO:0000313" key="2">
    <source>
        <dbReference type="EMBL" id="MFD1045087.1"/>
    </source>
</evidence>
<keyword evidence="3" id="KW-1185">Reference proteome</keyword>
<gene>
    <name evidence="2" type="ORF">ACFQ1S_05520</name>
</gene>
<dbReference type="Pfam" id="PF17874">
    <property type="entry name" value="TPR_MalT"/>
    <property type="match status" value="1"/>
</dbReference>
<dbReference type="InterPro" id="IPR011990">
    <property type="entry name" value="TPR-like_helical_dom_sf"/>
</dbReference>
<feature type="domain" description="MalT-like TPR region" evidence="1">
    <location>
        <begin position="20"/>
        <end position="170"/>
    </location>
</feature>
<dbReference type="SUPFAM" id="SSF81901">
    <property type="entry name" value="HCP-like"/>
    <property type="match status" value="1"/>
</dbReference>
<name>A0ABW3M475_9PSEU</name>
<dbReference type="InterPro" id="IPR019734">
    <property type="entry name" value="TPR_rpt"/>
</dbReference>
<dbReference type="Proteomes" id="UP001597045">
    <property type="component" value="Unassembled WGS sequence"/>
</dbReference>
<dbReference type="PANTHER" id="PTHR10098">
    <property type="entry name" value="RAPSYN-RELATED"/>
    <property type="match status" value="1"/>
</dbReference>
<dbReference type="Gene3D" id="1.25.40.10">
    <property type="entry name" value="Tetratricopeptide repeat domain"/>
    <property type="match status" value="1"/>
</dbReference>
<dbReference type="EMBL" id="JBHTIS010000203">
    <property type="protein sequence ID" value="MFD1045087.1"/>
    <property type="molecule type" value="Genomic_DNA"/>
</dbReference>
<protein>
    <recommendedName>
        <fullName evidence="1">MalT-like TPR region domain-containing protein</fullName>
    </recommendedName>
</protein>
<comment type="caution">
    <text evidence="2">The sequence shown here is derived from an EMBL/GenBank/DDBJ whole genome shotgun (WGS) entry which is preliminary data.</text>
</comment>
<organism evidence="2 3">
    <name type="scientific">Kibdelosporangium lantanae</name>
    <dbReference type="NCBI Taxonomy" id="1497396"/>
    <lineage>
        <taxon>Bacteria</taxon>
        <taxon>Bacillati</taxon>
        <taxon>Actinomycetota</taxon>
        <taxon>Actinomycetes</taxon>
        <taxon>Pseudonocardiales</taxon>
        <taxon>Pseudonocardiaceae</taxon>
        <taxon>Kibdelosporangium</taxon>
    </lineage>
</organism>
<dbReference type="SMART" id="SM00028">
    <property type="entry name" value="TPR"/>
    <property type="match status" value="3"/>
</dbReference>
<accession>A0ABW3M475</accession>